<feature type="transmembrane region" description="Helical" evidence="6">
    <location>
        <begin position="6"/>
        <end position="28"/>
    </location>
</feature>
<dbReference type="OrthoDB" id="9763003at2"/>
<dbReference type="AlphaFoldDB" id="A0A917TP12"/>
<feature type="transmembrane region" description="Helical" evidence="6">
    <location>
        <begin position="274"/>
        <end position="296"/>
    </location>
</feature>
<protein>
    <recommendedName>
        <fullName evidence="9">Na/Pi cotransporter family protein</fullName>
    </recommendedName>
</protein>
<feature type="transmembrane region" description="Helical" evidence="6">
    <location>
        <begin position="99"/>
        <end position="121"/>
    </location>
</feature>
<dbReference type="Pfam" id="PF02690">
    <property type="entry name" value="Na_Pi_cotrans"/>
    <property type="match status" value="2"/>
</dbReference>
<evidence type="ECO:0000256" key="2">
    <source>
        <dbReference type="ARBA" id="ARBA00022475"/>
    </source>
</evidence>
<reference evidence="7" key="1">
    <citation type="journal article" date="2014" name="Int. J. Syst. Evol. Microbiol.">
        <title>Complete genome sequence of Corynebacterium casei LMG S-19264T (=DSM 44701T), isolated from a smear-ripened cheese.</title>
        <authorList>
            <consortium name="US DOE Joint Genome Institute (JGI-PGF)"/>
            <person name="Walter F."/>
            <person name="Albersmeier A."/>
            <person name="Kalinowski J."/>
            <person name="Ruckert C."/>
        </authorList>
    </citation>
    <scope>NUCLEOTIDE SEQUENCE</scope>
    <source>
        <strain evidence="7">CGMCC 1.6333</strain>
    </source>
</reference>
<feature type="transmembrane region" description="Helical" evidence="6">
    <location>
        <begin position="127"/>
        <end position="153"/>
    </location>
</feature>
<evidence type="ECO:0000256" key="4">
    <source>
        <dbReference type="ARBA" id="ARBA00022989"/>
    </source>
</evidence>
<evidence type="ECO:0008006" key="9">
    <source>
        <dbReference type="Google" id="ProtNLM"/>
    </source>
</evidence>
<dbReference type="Proteomes" id="UP000618460">
    <property type="component" value="Unassembled WGS sequence"/>
</dbReference>
<evidence type="ECO:0000256" key="3">
    <source>
        <dbReference type="ARBA" id="ARBA00022692"/>
    </source>
</evidence>
<reference evidence="7" key="2">
    <citation type="submission" date="2020-09" db="EMBL/GenBank/DDBJ databases">
        <authorList>
            <person name="Sun Q."/>
            <person name="Zhou Y."/>
        </authorList>
    </citation>
    <scope>NUCLEOTIDE SEQUENCE</scope>
    <source>
        <strain evidence="7">CGMCC 1.6333</strain>
    </source>
</reference>
<accession>A0A917TP12</accession>
<keyword evidence="5 6" id="KW-0472">Membrane</keyword>
<evidence type="ECO:0000256" key="5">
    <source>
        <dbReference type="ARBA" id="ARBA00023136"/>
    </source>
</evidence>
<evidence type="ECO:0000256" key="6">
    <source>
        <dbReference type="SAM" id="Phobius"/>
    </source>
</evidence>
<feature type="transmembrane region" description="Helical" evidence="6">
    <location>
        <begin position="204"/>
        <end position="226"/>
    </location>
</feature>
<evidence type="ECO:0000313" key="7">
    <source>
        <dbReference type="EMBL" id="GGM31198.1"/>
    </source>
</evidence>
<proteinExistence type="predicted"/>
<comment type="subcellular location">
    <subcellularLocation>
        <location evidence="1">Cell membrane</location>
        <topology evidence="1">Multi-pass membrane protein</topology>
    </subcellularLocation>
</comment>
<dbReference type="GO" id="GO:0044341">
    <property type="term" value="P:sodium-dependent phosphate transport"/>
    <property type="evidence" value="ECO:0007669"/>
    <property type="project" value="InterPro"/>
</dbReference>
<dbReference type="GO" id="GO:0005436">
    <property type="term" value="F:sodium:phosphate symporter activity"/>
    <property type="evidence" value="ECO:0007669"/>
    <property type="project" value="InterPro"/>
</dbReference>
<dbReference type="GO" id="GO:0005886">
    <property type="term" value="C:plasma membrane"/>
    <property type="evidence" value="ECO:0007669"/>
    <property type="project" value="UniProtKB-SubCell"/>
</dbReference>
<dbReference type="PANTHER" id="PTHR10010:SF46">
    <property type="entry name" value="SODIUM-DEPENDENT PHOSPHATE TRANSPORT PROTEIN 2B"/>
    <property type="match status" value="1"/>
</dbReference>
<dbReference type="EMBL" id="BMLG01000007">
    <property type="protein sequence ID" value="GGM31198.1"/>
    <property type="molecule type" value="Genomic_DNA"/>
</dbReference>
<organism evidence="7 8">
    <name type="scientific">Paraliobacillus quinghaiensis</name>
    <dbReference type="NCBI Taxonomy" id="470815"/>
    <lineage>
        <taxon>Bacteria</taxon>
        <taxon>Bacillati</taxon>
        <taxon>Bacillota</taxon>
        <taxon>Bacilli</taxon>
        <taxon>Bacillales</taxon>
        <taxon>Bacillaceae</taxon>
        <taxon>Paraliobacillus</taxon>
    </lineage>
</organism>
<dbReference type="RefSeq" id="WP_117154428.1">
    <property type="nucleotide sequence ID" value="NZ_BMLG01000007.1"/>
</dbReference>
<feature type="transmembrane region" description="Helical" evidence="6">
    <location>
        <begin position="174"/>
        <end position="198"/>
    </location>
</feature>
<keyword evidence="4 6" id="KW-1133">Transmembrane helix</keyword>
<feature type="transmembrane region" description="Helical" evidence="6">
    <location>
        <begin position="238"/>
        <end position="262"/>
    </location>
</feature>
<dbReference type="NCBIfam" id="NF037997">
    <property type="entry name" value="Na_Pi_symport"/>
    <property type="match status" value="1"/>
</dbReference>
<evidence type="ECO:0000256" key="1">
    <source>
        <dbReference type="ARBA" id="ARBA00004651"/>
    </source>
</evidence>
<dbReference type="InterPro" id="IPR003841">
    <property type="entry name" value="Na/Pi_transpt"/>
</dbReference>
<name>A0A917TP12_9BACI</name>
<gene>
    <name evidence="7" type="ORF">GCM10011351_16680</name>
</gene>
<keyword evidence="3 6" id="KW-0812">Transmembrane</keyword>
<sequence>MELLSFLTVFLLLFFIGMRLLQIGLHYFMNAKIERWLTKGTNNIIVSIFIGTIATTFLQSSSVVLVITISLVTIGVLTFRQTIGIILGANIGTTVTGEILVFGDTFPFLIWLLIGTVLLLFPQKVLFYSGCIFVGISTIFVALDGFESLATLVANNHMIIEGFTLTKTYPSFGVLIGTIISGIIQSSSATFGLTLSMIDHQLLSLSGSIAVVLGSNIGTCVTSLIASIGTTKEAKLVAVAHTTFNLVTVIIALPLIPIFTMIALKVASDSGMQLAHISVIFNVFSVLIVLPFLPLVEKMFTK</sequence>
<keyword evidence="2" id="KW-1003">Cell membrane</keyword>
<evidence type="ECO:0000313" key="8">
    <source>
        <dbReference type="Proteomes" id="UP000618460"/>
    </source>
</evidence>
<feature type="transmembrane region" description="Helical" evidence="6">
    <location>
        <begin position="40"/>
        <end position="58"/>
    </location>
</feature>
<keyword evidence="8" id="KW-1185">Reference proteome</keyword>
<comment type="caution">
    <text evidence="7">The sequence shown here is derived from an EMBL/GenBank/DDBJ whole genome shotgun (WGS) entry which is preliminary data.</text>
</comment>
<dbReference type="PANTHER" id="PTHR10010">
    <property type="entry name" value="SOLUTE CARRIER FAMILY 34 SODIUM PHOSPHATE , MEMBER 2-RELATED"/>
    <property type="match status" value="1"/>
</dbReference>